<gene>
    <name evidence="5" type="ORF">SAMN05421830_10773</name>
</gene>
<evidence type="ECO:0000256" key="2">
    <source>
        <dbReference type="ARBA" id="ARBA00022729"/>
    </source>
</evidence>
<feature type="signal peptide" evidence="3">
    <location>
        <begin position="1"/>
        <end position="23"/>
    </location>
</feature>
<evidence type="ECO:0000259" key="4">
    <source>
        <dbReference type="Pfam" id="PF13458"/>
    </source>
</evidence>
<proteinExistence type="inferred from homology"/>
<comment type="similarity">
    <text evidence="1">Belongs to the leucine-binding protein family.</text>
</comment>
<dbReference type="AlphaFoldDB" id="A0A8G2F6A4"/>
<evidence type="ECO:0000256" key="3">
    <source>
        <dbReference type="SAM" id="SignalP"/>
    </source>
</evidence>
<dbReference type="PROSITE" id="PS51257">
    <property type="entry name" value="PROKAR_LIPOPROTEIN"/>
    <property type="match status" value="1"/>
</dbReference>
<dbReference type="InterPro" id="IPR028082">
    <property type="entry name" value="Peripla_BP_I"/>
</dbReference>
<dbReference type="Pfam" id="PF13458">
    <property type="entry name" value="Peripla_BP_6"/>
    <property type="match status" value="1"/>
</dbReference>
<dbReference type="InterPro" id="IPR028081">
    <property type="entry name" value="Leu-bd"/>
</dbReference>
<dbReference type="Proteomes" id="UP000199581">
    <property type="component" value="Unassembled WGS sequence"/>
</dbReference>
<dbReference type="RefSeq" id="WP_092192469.1">
    <property type="nucleotide sequence ID" value="NZ_FOTO01000007.1"/>
</dbReference>
<dbReference type="SUPFAM" id="SSF53822">
    <property type="entry name" value="Periplasmic binding protein-like I"/>
    <property type="match status" value="1"/>
</dbReference>
<keyword evidence="2 3" id="KW-0732">Signal</keyword>
<dbReference type="PANTHER" id="PTHR47235">
    <property type="entry name" value="BLR6548 PROTEIN"/>
    <property type="match status" value="1"/>
</dbReference>
<dbReference type="PANTHER" id="PTHR47235:SF1">
    <property type="entry name" value="BLR6548 PROTEIN"/>
    <property type="match status" value="1"/>
</dbReference>
<dbReference type="CDD" id="cd19978">
    <property type="entry name" value="PBP1_ABC_ligand_binding-like"/>
    <property type="match status" value="1"/>
</dbReference>
<reference evidence="5 6" key="1">
    <citation type="submission" date="2016-10" db="EMBL/GenBank/DDBJ databases">
        <authorList>
            <person name="Varghese N."/>
            <person name="Submissions S."/>
        </authorList>
    </citation>
    <scope>NUCLEOTIDE SEQUENCE [LARGE SCALE GENOMIC DNA]</scope>
    <source>
        <strain evidence="5 6">DSM 1741</strain>
    </source>
</reference>
<dbReference type="EMBL" id="FOTO01000007">
    <property type="protein sequence ID" value="SFL83311.1"/>
    <property type="molecule type" value="Genomic_DNA"/>
</dbReference>
<feature type="chain" id="PRO_5034937439" evidence="3">
    <location>
        <begin position="24"/>
        <end position="408"/>
    </location>
</feature>
<comment type="caution">
    <text evidence="5">The sequence shown here is derived from an EMBL/GenBank/DDBJ whole genome shotgun (WGS) entry which is preliminary data.</text>
</comment>
<sequence>MRGGLRVLLLVVFALWLASCQDAEVQIPLAPAGLGVTDTEVTFGSSLALQGHAGYLGQETLRGAMSYLQYVNEQGGVHGRAIRVITRDDSYDPPKCLDNTQRFLIEDQVFGLFCYVGTPTTVKILPLVEEAQVPLLGMFTGANALREPFMPYLINVRASYYQETNAAVEHLVKDLKLTRIAVFYQYDAFGFDGLTGTELALKRFGLEPVARGSYVRGTHDISEGLERIRESGAEAVVMIGTSDPCANFIRKSLENDYSPIFYMVSFVGAKELSRNLLQSDTDRLDVVMSQVVPPPVSSDGTVAESAQEFVRLLEKYFPGEEPNFVGFEGYINAKVLVEGLRRAGRNLSRKSFLEAITAMTNFSLGGDVGLTFGPQDHQGMDKVYFTRLQEGRFILLDDWAQLRREEGQ</sequence>
<evidence type="ECO:0000313" key="6">
    <source>
        <dbReference type="Proteomes" id="UP000199581"/>
    </source>
</evidence>
<accession>A0A8G2F6A4</accession>
<evidence type="ECO:0000256" key="1">
    <source>
        <dbReference type="ARBA" id="ARBA00010062"/>
    </source>
</evidence>
<dbReference type="OrthoDB" id="9777352at2"/>
<feature type="domain" description="Leucine-binding protein" evidence="4">
    <location>
        <begin position="40"/>
        <end position="390"/>
    </location>
</feature>
<name>A0A8G2F6A4_DESNO</name>
<keyword evidence="6" id="KW-1185">Reference proteome</keyword>
<protein>
    <submittedName>
        <fullName evidence="5">Amino acid/amide ABC transporter substrate-binding protein, HAAT family</fullName>
    </submittedName>
</protein>
<dbReference type="Gene3D" id="3.40.50.2300">
    <property type="match status" value="2"/>
</dbReference>
<organism evidence="5 6">
    <name type="scientific">Desulfomicrobium norvegicum (strain DSM 1741 / NCIMB 8310)</name>
    <name type="common">Desulfovibrio baculatus (strain Norway 4)</name>
    <name type="synonym">Desulfovibrio desulfuricans (strain Norway 4)</name>
    <dbReference type="NCBI Taxonomy" id="52561"/>
    <lineage>
        <taxon>Bacteria</taxon>
        <taxon>Pseudomonadati</taxon>
        <taxon>Thermodesulfobacteriota</taxon>
        <taxon>Desulfovibrionia</taxon>
        <taxon>Desulfovibrionales</taxon>
        <taxon>Desulfomicrobiaceae</taxon>
        <taxon>Desulfomicrobium</taxon>
    </lineage>
</organism>
<evidence type="ECO:0000313" key="5">
    <source>
        <dbReference type="EMBL" id="SFL83311.1"/>
    </source>
</evidence>